<comment type="caution">
    <text evidence="1">The sequence shown here is derived from an EMBL/GenBank/DDBJ whole genome shotgun (WGS) entry which is preliminary data.</text>
</comment>
<protein>
    <recommendedName>
        <fullName evidence="3">DUF4160 domain-containing protein</fullName>
    </recommendedName>
</protein>
<name>A0A0D6P7G2_9PROT</name>
<dbReference type="OrthoDB" id="122670at2"/>
<dbReference type="Proteomes" id="UP000032680">
    <property type="component" value="Unassembled WGS sequence"/>
</dbReference>
<evidence type="ECO:0000313" key="2">
    <source>
        <dbReference type="Proteomes" id="UP000032680"/>
    </source>
</evidence>
<dbReference type="InterPro" id="IPR025427">
    <property type="entry name" value="DUF4160"/>
</dbReference>
<dbReference type="EMBL" id="BANB01000424">
    <property type="protein sequence ID" value="GAN77695.1"/>
    <property type="molecule type" value="Genomic_DNA"/>
</dbReference>
<evidence type="ECO:0000313" key="1">
    <source>
        <dbReference type="EMBL" id="GAN77695.1"/>
    </source>
</evidence>
<accession>A0A0D6P7G2</accession>
<keyword evidence="2" id="KW-1185">Reference proteome</keyword>
<evidence type="ECO:0008006" key="3">
    <source>
        <dbReference type="Google" id="ProtNLM"/>
    </source>
</evidence>
<sequence>MVTVLRAQGLRVVIFLNDHLPAHVHVFGDGEAKINLLGADGAPELVWADGMNRGDVRRAMRLATEQQGVLLARWEDIHGRTD</sequence>
<gene>
    <name evidence="1" type="ORF">Asru_0424_03</name>
</gene>
<organism evidence="1 2">
    <name type="scientific">Acidisphaera rubrifaciens HS-AP3</name>
    <dbReference type="NCBI Taxonomy" id="1231350"/>
    <lineage>
        <taxon>Bacteria</taxon>
        <taxon>Pseudomonadati</taxon>
        <taxon>Pseudomonadota</taxon>
        <taxon>Alphaproteobacteria</taxon>
        <taxon>Acetobacterales</taxon>
        <taxon>Acetobacteraceae</taxon>
        <taxon>Acidisphaera</taxon>
    </lineage>
</organism>
<dbReference type="AlphaFoldDB" id="A0A0D6P7G2"/>
<reference evidence="1 2" key="1">
    <citation type="submission" date="2012-11" db="EMBL/GenBank/DDBJ databases">
        <title>Whole genome sequence of Acidisphaera rubrifaciens HS-AP3.</title>
        <authorList>
            <person name="Azuma Y."/>
            <person name="Higashiura N."/>
            <person name="Hirakawa H."/>
            <person name="Matsushita K."/>
        </authorList>
    </citation>
    <scope>NUCLEOTIDE SEQUENCE [LARGE SCALE GENOMIC DNA]</scope>
    <source>
        <strain evidence="1 2">HS-AP3</strain>
    </source>
</reference>
<dbReference type="RefSeq" id="WP_084623587.1">
    <property type="nucleotide sequence ID" value="NZ_BANB01000424.1"/>
</dbReference>
<proteinExistence type="predicted"/>
<dbReference type="Pfam" id="PF13711">
    <property type="entry name" value="DUF4160"/>
    <property type="match status" value="1"/>
</dbReference>